<dbReference type="RefSeq" id="WP_345572780.1">
    <property type="nucleotide sequence ID" value="NZ_BAABDQ010000033.1"/>
</dbReference>
<dbReference type="Proteomes" id="UP001500630">
    <property type="component" value="Unassembled WGS sequence"/>
</dbReference>
<proteinExistence type="predicted"/>
<protein>
    <recommendedName>
        <fullName evidence="2">Pyridoxamine 5'-phosphate oxidase N-terminal domain-containing protein</fullName>
    </recommendedName>
</protein>
<feature type="region of interest" description="Disordered" evidence="1">
    <location>
        <begin position="376"/>
        <end position="400"/>
    </location>
</feature>
<reference evidence="4" key="1">
    <citation type="journal article" date="2019" name="Int. J. Syst. Evol. Microbiol.">
        <title>The Global Catalogue of Microorganisms (GCM) 10K type strain sequencing project: providing services to taxonomists for standard genome sequencing and annotation.</title>
        <authorList>
            <consortium name="The Broad Institute Genomics Platform"/>
            <consortium name="The Broad Institute Genome Sequencing Center for Infectious Disease"/>
            <person name="Wu L."/>
            <person name="Ma J."/>
        </authorList>
    </citation>
    <scope>NUCLEOTIDE SEQUENCE [LARGE SCALE GENOMIC DNA]</scope>
    <source>
        <strain evidence="4">JCM 17326</strain>
    </source>
</reference>
<dbReference type="PANTHER" id="PTHR42815">
    <property type="entry name" value="FAD-BINDING, PUTATIVE (AFU_ORTHOLOGUE AFUA_6G07600)-RELATED"/>
    <property type="match status" value="1"/>
</dbReference>
<evidence type="ECO:0000313" key="3">
    <source>
        <dbReference type="EMBL" id="GAA3598182.1"/>
    </source>
</evidence>
<dbReference type="EMBL" id="BAABDQ010000033">
    <property type="protein sequence ID" value="GAA3598182.1"/>
    <property type="molecule type" value="Genomic_DNA"/>
</dbReference>
<organism evidence="3 4">
    <name type="scientific">Nonomuraea rosea</name>
    <dbReference type="NCBI Taxonomy" id="638574"/>
    <lineage>
        <taxon>Bacteria</taxon>
        <taxon>Bacillati</taxon>
        <taxon>Actinomycetota</taxon>
        <taxon>Actinomycetes</taxon>
        <taxon>Streptosporangiales</taxon>
        <taxon>Streptosporangiaceae</taxon>
        <taxon>Nonomuraea</taxon>
    </lineage>
</organism>
<sequence>MNLITTVAQLEAIIGRPPALVRMKELPELDEACRRMLALAPLAGFGYRDGDGRPRTTVVGGRPGFAEVESPARIAFDSDAEASGAVSFVFLLPGVGETLRVNGSVAGRSPGRIVVAVSQAYVHCARAILRSRLWSPIVPPTSAAGPPTPTADDDGLLSGAAVADGWLSGAAVADGSLSGAVVPGGPLSSAGVLGFLRATPFFVVSSWDRDGGGDTSPRGDTPGFVRVIDGHTLAIPDRRGNKRADTSHNLLADDGFAAAMLVPGRTDVLHVSGTAVVTDDATLLADMALGSAVPQTALIVTVERAEVRPNQAVAAANVWDHANRADAATRSELMAATTRQLGVQKPALRWLARSLAVFARPIRRIMDAAYRRALKKEGYDAAPDTPRAAGTGDRPDPGDA</sequence>
<evidence type="ECO:0000313" key="4">
    <source>
        <dbReference type="Proteomes" id="UP001500630"/>
    </source>
</evidence>
<accession>A0ABP6Z6I4</accession>
<evidence type="ECO:0000256" key="1">
    <source>
        <dbReference type="SAM" id="MobiDB-lite"/>
    </source>
</evidence>
<comment type="caution">
    <text evidence="3">The sequence shown here is derived from an EMBL/GenBank/DDBJ whole genome shotgun (WGS) entry which is preliminary data.</text>
</comment>
<name>A0ABP6Z6I4_9ACTN</name>
<dbReference type="Gene3D" id="2.30.110.10">
    <property type="entry name" value="Electron Transport, Fmn-binding Protein, Chain A"/>
    <property type="match status" value="1"/>
</dbReference>
<evidence type="ECO:0000259" key="2">
    <source>
        <dbReference type="Pfam" id="PF01243"/>
    </source>
</evidence>
<dbReference type="SUPFAM" id="SSF50475">
    <property type="entry name" value="FMN-binding split barrel"/>
    <property type="match status" value="1"/>
</dbReference>
<feature type="domain" description="Pyridoxamine 5'-phosphate oxidase N-terminal" evidence="2">
    <location>
        <begin position="194"/>
        <end position="295"/>
    </location>
</feature>
<dbReference type="InterPro" id="IPR011576">
    <property type="entry name" value="Pyridox_Oxase_N"/>
</dbReference>
<dbReference type="PANTHER" id="PTHR42815:SF2">
    <property type="entry name" value="FAD-BINDING, PUTATIVE (AFU_ORTHOLOGUE AFUA_6G07600)-RELATED"/>
    <property type="match status" value="1"/>
</dbReference>
<keyword evidence="4" id="KW-1185">Reference proteome</keyword>
<dbReference type="InterPro" id="IPR012349">
    <property type="entry name" value="Split_barrel_FMN-bd"/>
</dbReference>
<dbReference type="Pfam" id="PF01243">
    <property type="entry name" value="PNPOx_N"/>
    <property type="match status" value="1"/>
</dbReference>
<gene>
    <name evidence="3" type="ORF">GCM10022419_096920</name>
</gene>